<evidence type="ECO:0000256" key="1">
    <source>
        <dbReference type="ARBA" id="ARBA00001964"/>
    </source>
</evidence>
<organism evidence="15 16">
    <name type="scientific">Trametes pubescens</name>
    <name type="common">White-rot fungus</name>
    <dbReference type="NCBI Taxonomy" id="154538"/>
    <lineage>
        <taxon>Eukaryota</taxon>
        <taxon>Fungi</taxon>
        <taxon>Dikarya</taxon>
        <taxon>Basidiomycota</taxon>
        <taxon>Agaricomycotina</taxon>
        <taxon>Agaricomycetes</taxon>
        <taxon>Polyporales</taxon>
        <taxon>Polyporaceae</taxon>
        <taxon>Trametes</taxon>
    </lineage>
</organism>
<feature type="domain" description="Thiamine pyrophosphate enzyme TPP-binding" evidence="13">
    <location>
        <begin position="444"/>
        <end position="525"/>
    </location>
</feature>
<sequence length="606" mass="67039">MSSATSQQAVASLHTEVTRLRHELQTLKGEHESPAAEQTMYVGQYLVERLVQLGITKMFGVPGDFNLGFLDFVEDHPKIDWVGDCNELNAAYAADGYARVNDGKIGVVLTTFGVGELSAMNGIAGAFSEHIPVLHLVGVPSTSQQKDKPMLHHTLGDGRYDAYYLASQQFTVAQGNLTNKDAAAAEIDRVLTECLVMARPVYLMLPTDVAYQRISAKRLQTPLNLEPPANDEETEEFVLNEIIKLVEEAQHDAILLIDACAVRHGVKKEVEDLYKHTGFPVYSAPMGKSVVAETYERYGGIYVGSISSPAVKDKVENAKLILSIGGLKSDFNTGNFTYHIPTQRTIELHSDHTRIKFATFPGIGMKRLLPKLTARLQSFRAGATALEVPKFQFPVPKEDNEIISQSWLWPRVGKFFQPKDIIVAETGTSSFGVLDIPLPQDSIFVSQILWGSIGWTVGATLGAAFGGLDRNLNRTILFIGDGSIQLTVQELSVMIRWGLKPIIFVLNNSGYTIERYLHGMTRKYNDISNWKWTSLLDTLGGEEGKNCKSYTVRTKTELSALLDDPKFANPDVIQLVELIMEKNDAPRALKVQAELSGKTNRYVAED</sequence>
<feature type="binding site" evidence="10">
    <location>
        <position position="508"/>
    </location>
    <ligand>
        <name>Mg(2+)</name>
        <dbReference type="ChEBI" id="CHEBI:18420"/>
    </ligand>
</feature>
<protein>
    <recommendedName>
        <fullName evidence="17">Pyruvate decarboxylase</fullName>
    </recommendedName>
</protein>
<dbReference type="InterPro" id="IPR029061">
    <property type="entry name" value="THDP-binding"/>
</dbReference>
<keyword evidence="6 10" id="KW-0460">Magnesium</keyword>
<dbReference type="SUPFAM" id="SSF52467">
    <property type="entry name" value="DHS-like NAD/FAD-binding domain"/>
    <property type="match status" value="1"/>
</dbReference>
<dbReference type="PANTHER" id="PTHR43452:SF30">
    <property type="entry name" value="PYRUVATE DECARBOXYLASE ISOZYME 1-RELATED"/>
    <property type="match status" value="1"/>
</dbReference>
<keyword evidence="8" id="KW-0496">Mitochondrion</keyword>
<comment type="similarity">
    <text evidence="3 11">Belongs to the TPP enzyme family.</text>
</comment>
<dbReference type="InterPro" id="IPR029035">
    <property type="entry name" value="DHS-like_NAD/FAD-binding_dom"/>
</dbReference>
<evidence type="ECO:0000256" key="3">
    <source>
        <dbReference type="ARBA" id="ARBA00007812"/>
    </source>
</evidence>
<evidence type="ECO:0000256" key="2">
    <source>
        <dbReference type="ARBA" id="ARBA00004173"/>
    </source>
</evidence>
<dbReference type="Pfam" id="PF00205">
    <property type="entry name" value="TPP_enzyme_M"/>
    <property type="match status" value="1"/>
</dbReference>
<evidence type="ECO:0000256" key="7">
    <source>
        <dbReference type="ARBA" id="ARBA00023052"/>
    </source>
</evidence>
<dbReference type="InterPro" id="IPR047213">
    <property type="entry name" value="TPP_PYR_PDC_IPDC-like"/>
</dbReference>
<comment type="caution">
    <text evidence="15">The sequence shown here is derived from an EMBL/GenBank/DDBJ whole genome shotgun (WGS) entry which is preliminary data.</text>
</comment>
<dbReference type="Proteomes" id="UP000184267">
    <property type="component" value="Unassembled WGS sequence"/>
</dbReference>
<dbReference type="InterPro" id="IPR012000">
    <property type="entry name" value="Thiamin_PyroP_enz_cen_dom"/>
</dbReference>
<evidence type="ECO:0000259" key="13">
    <source>
        <dbReference type="Pfam" id="PF02775"/>
    </source>
</evidence>
<dbReference type="InterPro" id="IPR047214">
    <property type="entry name" value="TPP_PDC_IPDC"/>
</dbReference>
<comment type="subcellular location">
    <subcellularLocation>
        <location evidence="2">Mitochondrion</location>
    </subcellularLocation>
</comment>
<dbReference type="CDD" id="cd02005">
    <property type="entry name" value="TPP_PDC_IPDC"/>
    <property type="match status" value="1"/>
</dbReference>
<evidence type="ECO:0000313" key="16">
    <source>
        <dbReference type="Proteomes" id="UP000184267"/>
    </source>
</evidence>
<feature type="binding site" evidence="10">
    <location>
        <position position="510"/>
    </location>
    <ligand>
        <name>Mg(2+)</name>
        <dbReference type="ChEBI" id="CHEBI:18420"/>
    </ligand>
</feature>
<keyword evidence="7 11" id="KW-0786">Thiamine pyrophosphate</keyword>
<feature type="domain" description="Thiamine pyrophosphate enzyme central" evidence="12">
    <location>
        <begin position="240"/>
        <end position="356"/>
    </location>
</feature>
<evidence type="ECO:0000256" key="6">
    <source>
        <dbReference type="ARBA" id="ARBA00022842"/>
    </source>
</evidence>
<dbReference type="Pfam" id="PF02775">
    <property type="entry name" value="TPP_enzyme_C"/>
    <property type="match status" value="1"/>
</dbReference>
<dbReference type="GO" id="GO:0000949">
    <property type="term" value="P:aromatic amino acid family catabolic process to alcohol via Ehrlich pathway"/>
    <property type="evidence" value="ECO:0007669"/>
    <property type="project" value="TreeGrafter"/>
</dbReference>
<dbReference type="GO" id="GO:0005739">
    <property type="term" value="C:mitochondrion"/>
    <property type="evidence" value="ECO:0007669"/>
    <property type="project" value="UniProtKB-SubCell"/>
</dbReference>
<dbReference type="AlphaFoldDB" id="A0A1M2W5P0"/>
<dbReference type="OrthoDB" id="3970464at2759"/>
<keyword evidence="5" id="KW-0210">Decarboxylase</keyword>
<dbReference type="STRING" id="154538.A0A1M2W5P0"/>
<evidence type="ECO:0000256" key="10">
    <source>
        <dbReference type="PIRSR" id="PIRSR036565-2"/>
    </source>
</evidence>
<evidence type="ECO:0000256" key="8">
    <source>
        <dbReference type="ARBA" id="ARBA00023128"/>
    </source>
</evidence>
<dbReference type="Pfam" id="PF02776">
    <property type="entry name" value="TPP_enzyme_N"/>
    <property type="match status" value="1"/>
</dbReference>
<keyword evidence="16" id="KW-1185">Reference proteome</keyword>
<gene>
    <name evidence="15" type="ORF">TRAPUB_8272</name>
</gene>
<evidence type="ECO:0000259" key="12">
    <source>
        <dbReference type="Pfam" id="PF00205"/>
    </source>
</evidence>
<dbReference type="InterPro" id="IPR012001">
    <property type="entry name" value="Thiamin_PyroP_enz_TPP-bd_dom"/>
</dbReference>
<name>A0A1M2W5P0_TRAPU</name>
<evidence type="ECO:0008006" key="17">
    <source>
        <dbReference type="Google" id="ProtNLM"/>
    </source>
</evidence>
<keyword evidence="9" id="KW-0456">Lyase</keyword>
<reference evidence="15 16" key="1">
    <citation type="submission" date="2016-10" db="EMBL/GenBank/DDBJ databases">
        <title>Genome sequence of the basidiomycete white-rot fungus Trametes pubescens.</title>
        <authorList>
            <person name="Makela M.R."/>
            <person name="Granchi Z."/>
            <person name="Peng M."/>
            <person name="De Vries R.P."/>
            <person name="Grigoriev I."/>
            <person name="Riley R."/>
            <person name="Hilden K."/>
        </authorList>
    </citation>
    <scope>NUCLEOTIDE SEQUENCE [LARGE SCALE GENOMIC DNA]</scope>
    <source>
        <strain evidence="15 16">FBCC735</strain>
    </source>
</reference>
<proteinExistence type="inferred from homology"/>
<dbReference type="CDD" id="cd07038">
    <property type="entry name" value="TPP_PYR_PDC_IPDC_like"/>
    <property type="match status" value="1"/>
</dbReference>
<dbReference type="GO" id="GO:0000287">
    <property type="term" value="F:magnesium ion binding"/>
    <property type="evidence" value="ECO:0007669"/>
    <property type="project" value="InterPro"/>
</dbReference>
<evidence type="ECO:0000259" key="14">
    <source>
        <dbReference type="Pfam" id="PF02776"/>
    </source>
</evidence>
<dbReference type="FunFam" id="3.40.50.970:FF:000024">
    <property type="entry name" value="Pyruvate decarboxylase isozyme"/>
    <property type="match status" value="1"/>
</dbReference>
<dbReference type="SUPFAM" id="SSF52518">
    <property type="entry name" value="Thiamin diphosphate-binding fold (THDP-binding)"/>
    <property type="match status" value="2"/>
</dbReference>
<comment type="cofactor">
    <cofactor evidence="1">
        <name>thiamine diphosphate</name>
        <dbReference type="ChEBI" id="CHEBI:58937"/>
    </cofactor>
</comment>
<accession>A0A1M2W5P0</accession>
<dbReference type="GO" id="GO:0005829">
    <property type="term" value="C:cytosol"/>
    <property type="evidence" value="ECO:0007669"/>
    <property type="project" value="TreeGrafter"/>
</dbReference>
<dbReference type="PIRSF" id="PIRSF036565">
    <property type="entry name" value="Pyruvt_ip_decrb"/>
    <property type="match status" value="1"/>
</dbReference>
<keyword evidence="4 10" id="KW-0479">Metal-binding</keyword>
<evidence type="ECO:0000313" key="15">
    <source>
        <dbReference type="EMBL" id="OJT15168.1"/>
    </source>
</evidence>
<evidence type="ECO:0000256" key="9">
    <source>
        <dbReference type="ARBA" id="ARBA00023239"/>
    </source>
</evidence>
<dbReference type="GO" id="GO:0004737">
    <property type="term" value="F:pyruvate decarboxylase activity"/>
    <property type="evidence" value="ECO:0007669"/>
    <property type="project" value="TreeGrafter"/>
</dbReference>
<dbReference type="GO" id="GO:0005634">
    <property type="term" value="C:nucleus"/>
    <property type="evidence" value="ECO:0007669"/>
    <property type="project" value="TreeGrafter"/>
</dbReference>
<evidence type="ECO:0000256" key="11">
    <source>
        <dbReference type="RuleBase" id="RU362132"/>
    </source>
</evidence>
<feature type="domain" description="Thiamine pyrophosphate enzyme N-terminal TPP-binding" evidence="14">
    <location>
        <begin position="40"/>
        <end position="152"/>
    </location>
</feature>
<evidence type="ECO:0000256" key="5">
    <source>
        <dbReference type="ARBA" id="ARBA00022793"/>
    </source>
</evidence>
<dbReference type="InterPro" id="IPR011766">
    <property type="entry name" value="TPP_enzyme_TPP-bd"/>
</dbReference>
<dbReference type="GO" id="GO:0030976">
    <property type="term" value="F:thiamine pyrophosphate binding"/>
    <property type="evidence" value="ECO:0007669"/>
    <property type="project" value="InterPro"/>
</dbReference>
<dbReference type="Gene3D" id="3.40.50.970">
    <property type="match status" value="2"/>
</dbReference>
<dbReference type="FunFam" id="3.40.50.970:FF:000019">
    <property type="entry name" value="Pyruvate decarboxylase isozyme"/>
    <property type="match status" value="1"/>
</dbReference>
<dbReference type="InterPro" id="IPR012110">
    <property type="entry name" value="PDC/IPDC-like"/>
</dbReference>
<dbReference type="Gene3D" id="3.40.50.1220">
    <property type="entry name" value="TPP-binding domain"/>
    <property type="match status" value="1"/>
</dbReference>
<dbReference type="EMBL" id="MNAD01000193">
    <property type="protein sequence ID" value="OJT15168.1"/>
    <property type="molecule type" value="Genomic_DNA"/>
</dbReference>
<feature type="binding site" evidence="10">
    <location>
        <position position="481"/>
    </location>
    <ligand>
        <name>Mg(2+)</name>
        <dbReference type="ChEBI" id="CHEBI:18420"/>
    </ligand>
</feature>
<evidence type="ECO:0000256" key="4">
    <source>
        <dbReference type="ARBA" id="ARBA00022723"/>
    </source>
</evidence>
<dbReference type="PANTHER" id="PTHR43452">
    <property type="entry name" value="PYRUVATE DECARBOXYLASE"/>
    <property type="match status" value="1"/>
</dbReference>
<comment type="cofactor">
    <cofactor evidence="10">
        <name>Mg(2+)</name>
        <dbReference type="ChEBI" id="CHEBI:18420"/>
    </cofactor>
    <text evidence="10">Binds 1 Mg(2+) per subunit.</text>
</comment>
<dbReference type="OMA" id="IHGPEQR"/>